<dbReference type="AlphaFoldDB" id="A0A0Q3RBX4"/>
<evidence type="ECO:0000256" key="1">
    <source>
        <dbReference type="SAM" id="MobiDB-lite"/>
    </source>
</evidence>
<dbReference type="GeneID" id="100829172"/>
<sequence>MMGRAALPDPRDRDRVATACNRAGGSSKQRASGEPATASRVAATVTGGGGDRAPMVGMYQKQLLDGPFPLNGHCSDPPRHAPTTSKSASSSSSSGVAASPQAQADGPGEPRRLFEALVGEILQRGAGGRSGGVPGDFEGLVRWAQDVAVDPCAARPGGKAMKRQMLALRRARYLRMEDVTDAAELPSFSKKRKYRTHNNHSERPRKGSVNAPTRKSERLAKRMILMTSVLLTQRKKIGVGDHFQAELPNWTGPRSEVELSRYRNDPNISKMLGTRTWPPEGIPLQTDKVVAGQGRPVSCSCPYPGSFFCRQHHINEARDQLRFEIGQAFTEWRFDSMGEEVSKMWSSEEQLKFNALERLVPVLDSKTFWGVALKHFASKTRMDLVQYYLNVFLMRRVLSQCRLSLLEIDSDEDEAEDEEDEDQSDGSNTSQRNQDVQDVKRVS</sequence>
<feature type="compositionally biased region" description="Basic residues" evidence="1">
    <location>
        <begin position="189"/>
        <end position="198"/>
    </location>
</feature>
<feature type="region of interest" description="Disordered" evidence="1">
    <location>
        <begin position="1"/>
        <end position="109"/>
    </location>
</feature>
<organism evidence="2">
    <name type="scientific">Brachypodium distachyon</name>
    <name type="common">Purple false brome</name>
    <name type="synonym">Trachynia distachya</name>
    <dbReference type="NCBI Taxonomy" id="15368"/>
    <lineage>
        <taxon>Eukaryota</taxon>
        <taxon>Viridiplantae</taxon>
        <taxon>Streptophyta</taxon>
        <taxon>Embryophyta</taxon>
        <taxon>Tracheophyta</taxon>
        <taxon>Spermatophyta</taxon>
        <taxon>Magnoliopsida</taxon>
        <taxon>Liliopsida</taxon>
        <taxon>Poales</taxon>
        <taxon>Poaceae</taxon>
        <taxon>BOP clade</taxon>
        <taxon>Pooideae</taxon>
        <taxon>Stipodae</taxon>
        <taxon>Brachypodieae</taxon>
        <taxon>Brachypodium</taxon>
    </lineage>
</organism>
<dbReference type="PANTHER" id="PTHR46872:SF10">
    <property type="entry name" value="MYB-LIKE DOMAIN-CONTAINING PROTEIN"/>
    <property type="match status" value="1"/>
</dbReference>
<dbReference type="ExpressionAtlas" id="A0A0Q3RBX4">
    <property type="expression patterns" value="baseline"/>
</dbReference>
<proteinExistence type="predicted"/>
<name>A0A0Q3RBX4_BRADI</name>
<evidence type="ECO:0000313" key="3">
    <source>
        <dbReference type="EnsemblPlants" id="KQK10618"/>
    </source>
</evidence>
<dbReference type="Proteomes" id="UP000008810">
    <property type="component" value="Chromosome 2"/>
</dbReference>
<evidence type="ECO:0000313" key="2">
    <source>
        <dbReference type="EMBL" id="KQK10618.1"/>
    </source>
</evidence>
<reference evidence="2" key="2">
    <citation type="submission" date="2017-06" db="EMBL/GenBank/DDBJ databases">
        <title>WGS assembly of Brachypodium distachyon.</title>
        <authorList>
            <consortium name="The International Brachypodium Initiative"/>
            <person name="Lucas S."/>
            <person name="Harmon-Smith M."/>
            <person name="Lail K."/>
            <person name="Tice H."/>
            <person name="Grimwood J."/>
            <person name="Bruce D."/>
            <person name="Barry K."/>
            <person name="Shu S."/>
            <person name="Lindquist E."/>
            <person name="Wang M."/>
            <person name="Pitluck S."/>
            <person name="Vogel J.P."/>
            <person name="Garvin D.F."/>
            <person name="Mockler T.C."/>
            <person name="Schmutz J."/>
            <person name="Rokhsar D."/>
            <person name="Bevan M.W."/>
        </authorList>
    </citation>
    <scope>NUCLEOTIDE SEQUENCE</scope>
    <source>
        <strain evidence="2">Bd21</strain>
    </source>
</reference>
<reference evidence="3" key="3">
    <citation type="submission" date="2018-08" db="UniProtKB">
        <authorList>
            <consortium name="EnsemblPlants"/>
        </authorList>
    </citation>
    <scope>IDENTIFICATION</scope>
    <source>
        <strain evidence="3">cv. Bd21</strain>
    </source>
</reference>
<dbReference type="EnsemblPlants" id="KQK10618">
    <property type="protein sequence ID" value="KQK10618"/>
    <property type="gene ID" value="BRADI_2g55170v3"/>
</dbReference>
<feature type="compositionally biased region" description="Acidic residues" evidence="1">
    <location>
        <begin position="410"/>
        <end position="424"/>
    </location>
</feature>
<dbReference type="RefSeq" id="XP_010232566.1">
    <property type="nucleotide sequence ID" value="XM_010234264.3"/>
</dbReference>
<evidence type="ECO:0000313" key="4">
    <source>
        <dbReference type="Proteomes" id="UP000008810"/>
    </source>
</evidence>
<evidence type="ECO:0008006" key="5">
    <source>
        <dbReference type="Google" id="ProtNLM"/>
    </source>
</evidence>
<dbReference type="KEGG" id="bdi:100829172"/>
<dbReference type="Gramene" id="KQK10618">
    <property type="protein sequence ID" value="KQK10618"/>
    <property type="gene ID" value="BRADI_2g55170v3"/>
</dbReference>
<dbReference type="PANTHER" id="PTHR46872">
    <property type="entry name" value="DNA BINDING PROTEIN"/>
    <property type="match status" value="1"/>
</dbReference>
<accession>A0A0Q3RBX4</accession>
<keyword evidence="4" id="KW-1185">Reference proteome</keyword>
<reference evidence="2 3" key="1">
    <citation type="journal article" date="2010" name="Nature">
        <title>Genome sequencing and analysis of the model grass Brachypodium distachyon.</title>
        <authorList>
            <consortium name="International Brachypodium Initiative"/>
        </authorList>
    </citation>
    <scope>NUCLEOTIDE SEQUENCE [LARGE SCALE GENOMIC DNA]</scope>
    <source>
        <strain evidence="2 3">Bd21</strain>
    </source>
</reference>
<feature type="region of interest" description="Disordered" evidence="1">
    <location>
        <begin position="188"/>
        <end position="217"/>
    </location>
</feature>
<dbReference type="OrthoDB" id="1938526at2759"/>
<gene>
    <name evidence="3" type="primary">LOC100829172</name>
    <name evidence="2" type="ORF">BRADI_2g55170v3</name>
</gene>
<feature type="compositionally biased region" description="Low complexity" evidence="1">
    <location>
        <begin position="81"/>
        <end position="104"/>
    </location>
</feature>
<dbReference type="EMBL" id="CM000881">
    <property type="protein sequence ID" value="KQK10618.1"/>
    <property type="molecule type" value="Genomic_DNA"/>
</dbReference>
<protein>
    <recommendedName>
        <fullName evidence="5">ELM2 domain-containing protein</fullName>
    </recommendedName>
</protein>
<feature type="region of interest" description="Disordered" evidence="1">
    <location>
        <begin position="410"/>
        <end position="443"/>
    </location>
</feature>
<dbReference type="STRING" id="15368.A0A0Q3RBX4"/>
<dbReference type="FunCoup" id="A0A0Q3RBX4">
    <property type="interactions" value="172"/>
</dbReference>